<dbReference type="EMBL" id="CACRUX010000009">
    <property type="protein sequence ID" value="VYT70383.1"/>
    <property type="molecule type" value="Genomic_DNA"/>
</dbReference>
<name>A0A6N2YVJ1_9FIRM</name>
<evidence type="ECO:0000256" key="2">
    <source>
        <dbReference type="ARBA" id="ARBA00023268"/>
    </source>
</evidence>
<organism evidence="8">
    <name type="scientific">Veillonella ratti</name>
    <dbReference type="NCBI Taxonomy" id="103892"/>
    <lineage>
        <taxon>Bacteria</taxon>
        <taxon>Bacillati</taxon>
        <taxon>Bacillota</taxon>
        <taxon>Negativicutes</taxon>
        <taxon>Veillonellales</taxon>
        <taxon>Veillonellaceae</taxon>
        <taxon>Veillonella</taxon>
    </lineage>
</organism>
<dbReference type="NCBIfam" id="TIGR00401">
    <property type="entry name" value="msrA"/>
    <property type="match status" value="1"/>
</dbReference>
<dbReference type="PANTHER" id="PTHR42799:SF2">
    <property type="entry name" value="MITOCHONDRIAL PEPTIDE METHIONINE SULFOXIDE REDUCTASE"/>
    <property type="match status" value="1"/>
</dbReference>
<comment type="catalytic activity">
    <reaction evidence="3 6">
        <text>L-methionyl-[protein] + [thioredoxin]-disulfide + H2O = L-methionyl-(S)-S-oxide-[protein] + [thioredoxin]-dithiol</text>
        <dbReference type="Rhea" id="RHEA:14217"/>
        <dbReference type="Rhea" id="RHEA-COMP:10698"/>
        <dbReference type="Rhea" id="RHEA-COMP:10700"/>
        <dbReference type="Rhea" id="RHEA-COMP:12313"/>
        <dbReference type="Rhea" id="RHEA-COMP:12315"/>
        <dbReference type="ChEBI" id="CHEBI:15377"/>
        <dbReference type="ChEBI" id="CHEBI:16044"/>
        <dbReference type="ChEBI" id="CHEBI:29950"/>
        <dbReference type="ChEBI" id="CHEBI:44120"/>
        <dbReference type="ChEBI" id="CHEBI:50058"/>
        <dbReference type="EC" id="1.8.4.11"/>
    </reaction>
</comment>
<evidence type="ECO:0000256" key="4">
    <source>
        <dbReference type="ARBA" id="ARBA00048488"/>
    </source>
</evidence>
<reference evidence="8" key="1">
    <citation type="submission" date="2019-11" db="EMBL/GenBank/DDBJ databases">
        <authorList>
            <person name="Feng L."/>
        </authorList>
    </citation>
    <scope>NUCLEOTIDE SEQUENCE</scope>
    <source>
        <strain evidence="8">VrattiLFYP33</strain>
    </source>
</reference>
<evidence type="ECO:0000256" key="3">
    <source>
        <dbReference type="ARBA" id="ARBA00047806"/>
    </source>
</evidence>
<dbReference type="PANTHER" id="PTHR42799">
    <property type="entry name" value="MITOCHONDRIAL PEPTIDE METHIONINE SULFOXIDE REDUCTASE"/>
    <property type="match status" value="1"/>
</dbReference>
<keyword evidence="2" id="KW-0511">Multifunctional enzyme</keyword>
<dbReference type="AlphaFoldDB" id="A0A6N2YVJ1"/>
<dbReference type="GO" id="GO:0008113">
    <property type="term" value="F:peptide-methionine (S)-S-oxide reductase activity"/>
    <property type="evidence" value="ECO:0007669"/>
    <property type="project" value="UniProtKB-UniRule"/>
</dbReference>
<dbReference type="SUPFAM" id="SSF55068">
    <property type="entry name" value="Peptide methionine sulfoxide reductase"/>
    <property type="match status" value="1"/>
</dbReference>
<dbReference type="Pfam" id="PF01625">
    <property type="entry name" value="PMSR"/>
    <property type="match status" value="1"/>
</dbReference>
<dbReference type="GO" id="GO:0033743">
    <property type="term" value="F:peptide-methionine (R)-S-oxide reductase activity"/>
    <property type="evidence" value="ECO:0007669"/>
    <property type="project" value="UniProtKB-EC"/>
</dbReference>
<dbReference type="SUPFAM" id="SSF51316">
    <property type="entry name" value="Mss4-like"/>
    <property type="match status" value="1"/>
</dbReference>
<evidence type="ECO:0000259" key="7">
    <source>
        <dbReference type="PROSITE" id="PS51790"/>
    </source>
</evidence>
<protein>
    <recommendedName>
        <fullName evidence="6">Peptide methionine sulfoxide reductase MsrA</fullName>
        <shortName evidence="6">Protein-methionine-S-oxide reductase</shortName>
        <ecNumber evidence="6">1.8.4.11</ecNumber>
    </recommendedName>
    <alternativeName>
        <fullName evidence="6">Peptide-methionine (S)-S-oxide reductase</fullName>
        <shortName evidence="6">Peptide Met(O) reductase</shortName>
    </alternativeName>
</protein>
<gene>
    <name evidence="8" type="primary">msrAB1</name>
    <name evidence="6" type="synonym">msrA</name>
    <name evidence="8" type="ORF">VRLFYP33_00324</name>
</gene>
<dbReference type="InterPro" id="IPR050162">
    <property type="entry name" value="MsrA_MetSO_reductase"/>
</dbReference>
<dbReference type="PROSITE" id="PS51790">
    <property type="entry name" value="MSRB"/>
    <property type="match status" value="1"/>
</dbReference>
<dbReference type="InterPro" id="IPR011057">
    <property type="entry name" value="Mss4-like_sf"/>
</dbReference>
<feature type="domain" description="MsrB" evidence="7">
    <location>
        <begin position="181"/>
        <end position="305"/>
    </location>
</feature>
<dbReference type="HAMAP" id="MF_01401">
    <property type="entry name" value="MsrA"/>
    <property type="match status" value="1"/>
</dbReference>
<dbReference type="Gene3D" id="3.30.1060.10">
    <property type="entry name" value="Peptide methionine sulphoxide reductase MsrA"/>
    <property type="match status" value="1"/>
</dbReference>
<dbReference type="RefSeq" id="WP_156703963.1">
    <property type="nucleotide sequence ID" value="NZ_CACRUX010000009.1"/>
</dbReference>
<dbReference type="Gene3D" id="2.170.150.20">
    <property type="entry name" value="Peptide methionine sulfoxide reductase"/>
    <property type="match status" value="1"/>
</dbReference>
<dbReference type="InterPro" id="IPR036509">
    <property type="entry name" value="Met_Sox_Rdtase_MsrA_sf"/>
</dbReference>
<dbReference type="NCBIfam" id="TIGR00357">
    <property type="entry name" value="peptide-methionine (R)-S-oxide reductase MsrB"/>
    <property type="match status" value="1"/>
</dbReference>
<comment type="similarity">
    <text evidence="6">Belongs to the MsrA Met sulfoxide reductase family.</text>
</comment>
<comment type="catalytic activity">
    <reaction evidence="4">
        <text>L-methionyl-[protein] + [thioredoxin]-disulfide + H2O = L-methionyl-(R)-S-oxide-[protein] + [thioredoxin]-dithiol</text>
        <dbReference type="Rhea" id="RHEA:24164"/>
        <dbReference type="Rhea" id="RHEA-COMP:10698"/>
        <dbReference type="Rhea" id="RHEA-COMP:10700"/>
        <dbReference type="Rhea" id="RHEA-COMP:12313"/>
        <dbReference type="Rhea" id="RHEA-COMP:12314"/>
        <dbReference type="ChEBI" id="CHEBI:15377"/>
        <dbReference type="ChEBI" id="CHEBI:16044"/>
        <dbReference type="ChEBI" id="CHEBI:29950"/>
        <dbReference type="ChEBI" id="CHEBI:45764"/>
        <dbReference type="ChEBI" id="CHEBI:50058"/>
        <dbReference type="EC" id="1.8.4.12"/>
    </reaction>
</comment>
<dbReference type="InterPro" id="IPR002579">
    <property type="entry name" value="Met_Sox_Rdtase_MsrB_dom"/>
</dbReference>
<feature type="active site" evidence="6">
    <location>
        <position position="19"/>
    </location>
</feature>
<evidence type="ECO:0000256" key="5">
    <source>
        <dbReference type="ARBA" id="ARBA00048782"/>
    </source>
</evidence>
<dbReference type="InterPro" id="IPR002569">
    <property type="entry name" value="Met_Sox_Rdtase_MsrA_dom"/>
</dbReference>
<evidence type="ECO:0000256" key="6">
    <source>
        <dbReference type="HAMAP-Rule" id="MF_01401"/>
    </source>
</evidence>
<sequence>MAIQSVYADKRTIYVAGGCFWGVEAYFKRVAGILGTAVGYANGKTENPTYEEVCHNDTGHAETVRLEYDRHIISLEEILLHLLRIIDPYSVNKQGGDVGTQYRTGVYYTDEADKARVERLFKAVDPYGKFAVEVLPLEQFFDAELYHQDYLDKNPNGYCHVALYKANEPLVDLPAYVKEDKDALRARIGDDAYAITQESATEHPFTGEYDDFFEKGIYVDIVTGEPLFISAAKFNSGCGWPAFSRPITANSVVYKEDLSIPGRPRVEVRSAHGDSHLGHVFTDGKEDLGGLRYCINSKSLRFIKAEDMAKEGYGAWLPLLDEEV</sequence>
<accession>A0A6N2YVJ1</accession>
<dbReference type="GO" id="GO:0005737">
    <property type="term" value="C:cytoplasm"/>
    <property type="evidence" value="ECO:0007669"/>
    <property type="project" value="TreeGrafter"/>
</dbReference>
<evidence type="ECO:0000313" key="8">
    <source>
        <dbReference type="EMBL" id="VYT70383.1"/>
    </source>
</evidence>
<dbReference type="GO" id="GO:0034599">
    <property type="term" value="P:cellular response to oxidative stress"/>
    <property type="evidence" value="ECO:0007669"/>
    <property type="project" value="TreeGrafter"/>
</dbReference>
<dbReference type="Pfam" id="PF01641">
    <property type="entry name" value="SelR"/>
    <property type="match status" value="1"/>
</dbReference>
<keyword evidence="1 6" id="KW-0560">Oxidoreductase</keyword>
<comment type="function">
    <text evidence="6">Has an important function as a repair enzyme for proteins that have been inactivated by oxidation. Catalyzes the reversible oxidation-reduction of methionine sulfoxide in proteins to methionine.</text>
</comment>
<evidence type="ECO:0000256" key="1">
    <source>
        <dbReference type="ARBA" id="ARBA00023002"/>
    </source>
</evidence>
<proteinExistence type="inferred from homology"/>
<comment type="catalytic activity">
    <reaction evidence="5 6">
        <text>[thioredoxin]-disulfide + L-methionine + H2O = L-methionine (S)-S-oxide + [thioredoxin]-dithiol</text>
        <dbReference type="Rhea" id="RHEA:19993"/>
        <dbReference type="Rhea" id="RHEA-COMP:10698"/>
        <dbReference type="Rhea" id="RHEA-COMP:10700"/>
        <dbReference type="ChEBI" id="CHEBI:15377"/>
        <dbReference type="ChEBI" id="CHEBI:29950"/>
        <dbReference type="ChEBI" id="CHEBI:50058"/>
        <dbReference type="ChEBI" id="CHEBI:57844"/>
        <dbReference type="ChEBI" id="CHEBI:58772"/>
        <dbReference type="EC" id="1.8.4.11"/>
    </reaction>
</comment>
<dbReference type="EC" id="1.8.4.11" evidence="6"/>